<organism evidence="1 2">
    <name type="scientific">Acinetobacter apis</name>
    <dbReference type="NCBI Taxonomy" id="1229165"/>
    <lineage>
        <taxon>Bacteria</taxon>
        <taxon>Pseudomonadati</taxon>
        <taxon>Pseudomonadota</taxon>
        <taxon>Gammaproteobacteria</taxon>
        <taxon>Moraxellales</taxon>
        <taxon>Moraxellaceae</taxon>
        <taxon>Acinetobacter</taxon>
    </lineage>
</organism>
<evidence type="ECO:0000313" key="1">
    <source>
        <dbReference type="EMBL" id="SNQ28440.1"/>
    </source>
</evidence>
<dbReference type="RefSeq" id="WP_088822480.1">
    <property type="nucleotide sequence ID" value="NZ_FZLN01000001.1"/>
</dbReference>
<protein>
    <submittedName>
        <fullName evidence="1">Uncharacterized protein</fullName>
    </submittedName>
</protein>
<proteinExistence type="predicted"/>
<name>A0A217EE03_9GAMM</name>
<dbReference type="OrthoDB" id="6693781at2"/>
<reference evidence="2" key="1">
    <citation type="submission" date="2017-06" db="EMBL/GenBank/DDBJ databases">
        <authorList>
            <person name="Varghese N."/>
            <person name="Submissions S."/>
        </authorList>
    </citation>
    <scope>NUCLEOTIDE SEQUENCE [LARGE SCALE GENOMIC DNA]</scope>
    <source>
        <strain evidence="2">ANC 5114</strain>
    </source>
</reference>
<keyword evidence="2" id="KW-1185">Reference proteome</keyword>
<dbReference type="Proteomes" id="UP000243463">
    <property type="component" value="Unassembled WGS sequence"/>
</dbReference>
<sequence length="71" mass="8390">MKIFSVKVKNQFDQIQYVNAKMDLFKLRSLKDQYIAHSIDYIEINGEIIKPSIELLFLSQNTNHIYKVLEA</sequence>
<gene>
    <name evidence="1" type="ORF">SAMN05444584_0363</name>
</gene>
<dbReference type="EMBL" id="FZLN01000001">
    <property type="protein sequence ID" value="SNQ28440.1"/>
    <property type="molecule type" value="Genomic_DNA"/>
</dbReference>
<evidence type="ECO:0000313" key="2">
    <source>
        <dbReference type="Proteomes" id="UP000243463"/>
    </source>
</evidence>
<accession>A0A217EE03</accession>
<dbReference type="AlphaFoldDB" id="A0A217EE03"/>